<dbReference type="EMBL" id="CP020083">
    <property type="protein sequence ID" value="ASR52305.1"/>
    <property type="molecule type" value="Genomic_DNA"/>
</dbReference>
<dbReference type="SUPFAM" id="SSF51735">
    <property type="entry name" value="NAD(P)-binding Rossmann-fold domains"/>
    <property type="match status" value="1"/>
</dbReference>
<protein>
    <recommendedName>
        <fullName evidence="5">Short-chain dehydrogenase</fullName>
    </recommendedName>
</protein>
<keyword evidence="4" id="KW-1185">Reference proteome</keyword>
<dbReference type="Gene3D" id="3.40.50.720">
    <property type="entry name" value="NAD(P)-binding Rossmann-like Domain"/>
    <property type="match status" value="1"/>
</dbReference>
<evidence type="ECO:0000256" key="1">
    <source>
        <dbReference type="ARBA" id="ARBA00006484"/>
    </source>
</evidence>
<dbReference type="Pfam" id="PF00106">
    <property type="entry name" value="adh_short"/>
    <property type="match status" value="1"/>
</dbReference>
<comment type="similarity">
    <text evidence="1">Belongs to the short-chain dehydrogenases/reductases (SDR) family.</text>
</comment>
<gene>
    <name evidence="3" type="ORF">B5J99_13245</name>
</gene>
<evidence type="ECO:0008006" key="5">
    <source>
        <dbReference type="Google" id="ProtNLM"/>
    </source>
</evidence>
<organism evidence="3 4">
    <name type="scientific">Blastomonas fulva</name>
    <dbReference type="NCBI Taxonomy" id="1550728"/>
    <lineage>
        <taxon>Bacteria</taxon>
        <taxon>Pseudomonadati</taxon>
        <taxon>Pseudomonadota</taxon>
        <taxon>Alphaproteobacteria</taxon>
        <taxon>Sphingomonadales</taxon>
        <taxon>Sphingomonadaceae</taxon>
        <taxon>Blastomonas</taxon>
    </lineage>
</organism>
<dbReference type="InterPro" id="IPR036291">
    <property type="entry name" value="NAD(P)-bd_dom_sf"/>
</dbReference>
<evidence type="ECO:0000256" key="2">
    <source>
        <dbReference type="ARBA" id="ARBA00023002"/>
    </source>
</evidence>
<dbReference type="PANTHER" id="PTHR43899:SF13">
    <property type="entry name" value="RH59310P"/>
    <property type="match status" value="1"/>
</dbReference>
<evidence type="ECO:0000313" key="3">
    <source>
        <dbReference type="EMBL" id="ASR52305.1"/>
    </source>
</evidence>
<name>A0ABM6M8J1_9SPHN</name>
<evidence type="ECO:0000313" key="4">
    <source>
        <dbReference type="Proteomes" id="UP000258016"/>
    </source>
</evidence>
<dbReference type="PRINTS" id="PR00081">
    <property type="entry name" value="GDHRDH"/>
</dbReference>
<keyword evidence="2" id="KW-0560">Oxidoreductase</keyword>
<dbReference type="PANTHER" id="PTHR43899">
    <property type="entry name" value="RH59310P"/>
    <property type="match status" value="1"/>
</dbReference>
<reference evidence="3 4" key="1">
    <citation type="submission" date="2017-03" db="EMBL/GenBank/DDBJ databases">
        <title>Complete genome sequence of Blastomonas fulva degrading microcsystin LR.</title>
        <authorList>
            <person name="Lee H.-g."/>
            <person name="Jin L."/>
            <person name="oh H.-M."/>
        </authorList>
    </citation>
    <scope>NUCLEOTIDE SEQUENCE [LARGE SCALE GENOMIC DNA]</scope>
    <source>
        <strain evidence="3 4">T2</strain>
    </source>
</reference>
<dbReference type="InterPro" id="IPR002347">
    <property type="entry name" value="SDR_fam"/>
</dbReference>
<dbReference type="InterPro" id="IPR051019">
    <property type="entry name" value="VLCFA-Steroid_DH"/>
</dbReference>
<dbReference type="PIRSF" id="PIRSF000126">
    <property type="entry name" value="11-beta-HSD1"/>
    <property type="match status" value="1"/>
</dbReference>
<dbReference type="Proteomes" id="UP000258016">
    <property type="component" value="Chromosome"/>
</dbReference>
<accession>A0ABM6M8J1</accession>
<sequence length="271" mass="28191">MGSAWWSGVTDLAQRYGPWAVIAGGSEGVGAAFAHQLADAGINLLLIARNAATLAGVSAEITAAHTVHVRTAVIDLAADDMADKVAASTSDIDVGLLVYNAGAASGPQLVIDQSPDEIMRLIRLNTIGQTLLARHFGQSMAAQGRGGIILLGSMGANAGCMQLAVYSAVKAYTLTFAEGLWAELHPLGIDVAALMIGRTRTPALERSEYGQDSGIPAAEPDDIARFALANLGAGPVLVPPELEAAFLALRAMPRRQAVETMTRALAPQTRR</sequence>
<proteinExistence type="inferred from homology"/>